<dbReference type="GO" id="GO:0005739">
    <property type="term" value="C:mitochondrion"/>
    <property type="evidence" value="ECO:0007669"/>
    <property type="project" value="UniProtKB-SubCell"/>
</dbReference>
<dbReference type="InterPro" id="IPR051035">
    <property type="entry name" value="Mito_inheritance_9"/>
</dbReference>
<dbReference type="OrthoDB" id="2831558at2759"/>
<proteinExistence type="inferred from homology"/>
<sequence length="520" mass="59119">MNTISGLSKVSFLQQTPFIQVDSMGAIDPHAYTSGRWLRHDKVEHDSRYIKFNFEALCQRVIDLCPGADAIATCRKIEGGFNRVFIFMLNNAKQIVARLPFPLAGPAKLTTASEVATVCYLQARTSIPIPTILDWHNDAADADNLIGSEYIIMEHAAGVPLREKWQEMTGDQQVRCIDAIYRRTKEAVDLEFPAFGSIYFNKTLDSHCRKYLDKDFCIGPHCNTRYWDCNPGEHRYYDKAKSNHGPWTSIDEYCDGLIDTGILRVPPTNTEVEKKPLYHGSVQTHLRLLECARTVLRQIAADSRIQTAASPLLFHPDLHMRNIFVSEDDPSLISSIIDWQAASVEPAFWYSDEVPDFATGNDICAKTFELSSQFLTPKLSGPRLMNENLFRPFRYCYRTWKDGAVALRHEMIETSRHWRELGLEGQCPYPIPTSEELANHEMEYKLFEAAQNLRRDLSSLLNTASDGWVPLDNWEATEVAHKELFNGMLQAVATNADLGDDEPIKDENTLRSIWPFDVDG</sequence>
<dbReference type="PANTHER" id="PTHR36091">
    <property type="entry name" value="ALTERED INHERITANCE OF MITOCHONDRIA PROTEIN 9, MITOCHONDRIAL"/>
    <property type="match status" value="1"/>
</dbReference>
<dbReference type="InterPro" id="IPR011009">
    <property type="entry name" value="Kinase-like_dom_sf"/>
</dbReference>
<evidence type="ECO:0000313" key="7">
    <source>
        <dbReference type="EMBL" id="RHZ44435.1"/>
    </source>
</evidence>
<dbReference type="SUPFAM" id="SSF56112">
    <property type="entry name" value="Protein kinase-like (PK-like)"/>
    <property type="match status" value="1"/>
</dbReference>
<dbReference type="Proteomes" id="UP000215305">
    <property type="component" value="Unassembled WGS sequence"/>
</dbReference>
<dbReference type="RefSeq" id="XP_026610326.1">
    <property type="nucleotide sequence ID" value="XM_026756315.1"/>
</dbReference>
<keyword evidence="4" id="KW-0809">Transit peptide</keyword>
<accession>A0A397G0G5</accession>
<evidence type="ECO:0000256" key="2">
    <source>
        <dbReference type="ARBA" id="ARBA00005543"/>
    </source>
</evidence>
<evidence type="ECO:0000256" key="1">
    <source>
        <dbReference type="ARBA" id="ARBA00004173"/>
    </source>
</evidence>
<dbReference type="GeneID" id="38124670"/>
<dbReference type="EMBL" id="NKHU02000331">
    <property type="protein sequence ID" value="RHZ44435.1"/>
    <property type="molecule type" value="Genomic_DNA"/>
</dbReference>
<dbReference type="PANTHER" id="PTHR36091:SF1">
    <property type="entry name" value="ALTERED INHERITANCE OF MITOCHONDRIA PROTEIN 9, MITOCHONDRIAL"/>
    <property type="match status" value="1"/>
</dbReference>
<name>A0A397G0G5_ASPTH</name>
<evidence type="ECO:0000256" key="4">
    <source>
        <dbReference type="ARBA" id="ARBA00022946"/>
    </source>
</evidence>
<evidence type="ECO:0000313" key="8">
    <source>
        <dbReference type="Proteomes" id="UP000215305"/>
    </source>
</evidence>
<protein>
    <recommendedName>
        <fullName evidence="3">Altered inheritance of mitochondria protein 9, mitochondrial</fullName>
    </recommendedName>
    <alternativeName>
        <fullName evidence="6">Found in mitochondrial proteome protein 29</fullName>
    </alternativeName>
</protein>
<comment type="caution">
    <text evidence="7">The sequence shown here is derived from an EMBL/GenBank/DDBJ whole genome shotgun (WGS) entry which is preliminary data.</text>
</comment>
<evidence type="ECO:0000256" key="5">
    <source>
        <dbReference type="ARBA" id="ARBA00023128"/>
    </source>
</evidence>
<dbReference type="STRING" id="41047.A0A397G0G5"/>
<gene>
    <name evidence="7" type="ORF">CDV56_102696</name>
</gene>
<dbReference type="AlphaFoldDB" id="A0A397G0G5"/>
<comment type="similarity">
    <text evidence="2">Belongs to the AIM9 family.</text>
</comment>
<reference evidence="7" key="1">
    <citation type="submission" date="2018-08" db="EMBL/GenBank/DDBJ databases">
        <title>Draft genome sequence of azole-resistant Aspergillus thermomutatus (Neosartorya pseudofischeri) strain HMR AF 39, isolated from a human nasal aspirate.</title>
        <authorList>
            <person name="Parent-Michaud M."/>
            <person name="Dufresne P.J."/>
            <person name="Fournier E."/>
            <person name="Martineau C."/>
            <person name="Moreira S."/>
            <person name="Perkins V."/>
            <person name="De Repentigny L."/>
            <person name="Dufresne S.F."/>
        </authorList>
    </citation>
    <scope>NUCLEOTIDE SEQUENCE [LARGE SCALE GENOMIC DNA]</scope>
    <source>
        <strain evidence="7">HMR AF 39</strain>
    </source>
</reference>
<dbReference type="VEuPathDB" id="FungiDB:CDV56_102696"/>
<evidence type="ECO:0000256" key="3">
    <source>
        <dbReference type="ARBA" id="ARBA00016197"/>
    </source>
</evidence>
<comment type="subcellular location">
    <subcellularLocation>
        <location evidence="1">Mitochondrion</location>
    </subcellularLocation>
</comment>
<keyword evidence="5" id="KW-0496">Mitochondrion</keyword>
<keyword evidence="8" id="KW-1185">Reference proteome</keyword>
<evidence type="ECO:0000256" key="6">
    <source>
        <dbReference type="ARBA" id="ARBA00031849"/>
    </source>
</evidence>
<organism evidence="7 8">
    <name type="scientific">Aspergillus thermomutatus</name>
    <name type="common">Neosartorya pseudofischeri</name>
    <dbReference type="NCBI Taxonomy" id="41047"/>
    <lineage>
        <taxon>Eukaryota</taxon>
        <taxon>Fungi</taxon>
        <taxon>Dikarya</taxon>
        <taxon>Ascomycota</taxon>
        <taxon>Pezizomycotina</taxon>
        <taxon>Eurotiomycetes</taxon>
        <taxon>Eurotiomycetidae</taxon>
        <taxon>Eurotiales</taxon>
        <taxon>Aspergillaceae</taxon>
        <taxon>Aspergillus</taxon>
        <taxon>Aspergillus subgen. Fumigati</taxon>
    </lineage>
</organism>